<feature type="short sequence motif" description="Histidine triad motif" evidence="6">
    <location>
        <begin position="111"/>
        <end position="115"/>
    </location>
</feature>
<evidence type="ECO:0000313" key="9">
    <source>
        <dbReference type="EMBL" id="KAK4231396.1"/>
    </source>
</evidence>
<dbReference type="InterPro" id="IPR039383">
    <property type="entry name" value="FHIT"/>
</dbReference>
<dbReference type="PANTHER" id="PTHR46243">
    <property type="entry name" value="BIS(5'-ADENOSYL)-TRIPHOSPHATASE"/>
    <property type="match status" value="1"/>
</dbReference>
<keyword evidence="2 7" id="KW-0378">Hydrolase</keyword>
<dbReference type="PROSITE" id="PS00892">
    <property type="entry name" value="HIT_1"/>
    <property type="match status" value="1"/>
</dbReference>
<dbReference type="Gene3D" id="3.30.428.10">
    <property type="entry name" value="HIT-like"/>
    <property type="match status" value="1"/>
</dbReference>
<organism evidence="9 10">
    <name type="scientific">Podospora fimiseda</name>
    <dbReference type="NCBI Taxonomy" id="252190"/>
    <lineage>
        <taxon>Eukaryota</taxon>
        <taxon>Fungi</taxon>
        <taxon>Dikarya</taxon>
        <taxon>Ascomycota</taxon>
        <taxon>Pezizomycotina</taxon>
        <taxon>Sordariomycetes</taxon>
        <taxon>Sordariomycetidae</taxon>
        <taxon>Sordariales</taxon>
        <taxon>Podosporaceae</taxon>
        <taxon>Podospora</taxon>
    </lineage>
</organism>
<evidence type="ECO:0000256" key="3">
    <source>
        <dbReference type="PIRSR" id="PIRSR639383-1"/>
    </source>
</evidence>
<sequence>MEEPNNSNSTPQETEKIFFGPYEVTTQVFHLTPHTFALVNLKPLLPGHVLICPRHPHTRLTSLSPPELLDLWKTVQLIQKMLALHYFPTPSAGSFNIAVQDGPEAGQTVPHVHVHVIPRIKGSTGKEEGSGEGDELYEKMAGEDGNIGGKLWDWERQKRPVAGKGGFERIEEKERRERGMREMEEEAGVYRGLLRGLLEGEEGN</sequence>
<dbReference type="GO" id="GO:0000166">
    <property type="term" value="F:nucleotide binding"/>
    <property type="evidence" value="ECO:0007669"/>
    <property type="project" value="UniProtKB-KW"/>
</dbReference>
<dbReference type="InterPro" id="IPR011146">
    <property type="entry name" value="HIT-like"/>
</dbReference>
<evidence type="ECO:0000313" key="10">
    <source>
        <dbReference type="Proteomes" id="UP001301958"/>
    </source>
</evidence>
<proteinExistence type="predicted"/>
<feature type="binding site" evidence="4">
    <location>
        <begin position="106"/>
        <end position="109"/>
    </location>
    <ligand>
        <name>substrate</name>
    </ligand>
</feature>
<protein>
    <recommendedName>
        <fullName evidence="7">Bis(5'-adenosyl)-triphosphatase</fullName>
        <ecNumber evidence="7">3.6.1.29</ecNumber>
    </recommendedName>
</protein>
<dbReference type="AlphaFoldDB" id="A0AAN7BXD9"/>
<dbReference type="EC" id="3.6.1.29" evidence="7"/>
<comment type="caution">
    <text evidence="9">The sequence shown here is derived from an EMBL/GenBank/DDBJ whole genome shotgun (WGS) entry which is preliminary data.</text>
</comment>
<dbReference type="Pfam" id="PF01230">
    <property type="entry name" value="HIT"/>
    <property type="match status" value="1"/>
</dbReference>
<dbReference type="InterPro" id="IPR036265">
    <property type="entry name" value="HIT-like_sf"/>
</dbReference>
<dbReference type="EMBL" id="MU865293">
    <property type="protein sequence ID" value="KAK4231396.1"/>
    <property type="molecule type" value="Genomic_DNA"/>
</dbReference>
<reference evidence="9" key="1">
    <citation type="journal article" date="2023" name="Mol. Phylogenet. Evol.">
        <title>Genome-scale phylogeny and comparative genomics of the fungal order Sordariales.</title>
        <authorList>
            <person name="Hensen N."/>
            <person name="Bonometti L."/>
            <person name="Westerberg I."/>
            <person name="Brannstrom I.O."/>
            <person name="Guillou S."/>
            <person name="Cros-Aarteil S."/>
            <person name="Calhoun S."/>
            <person name="Haridas S."/>
            <person name="Kuo A."/>
            <person name="Mondo S."/>
            <person name="Pangilinan J."/>
            <person name="Riley R."/>
            <person name="LaButti K."/>
            <person name="Andreopoulos B."/>
            <person name="Lipzen A."/>
            <person name="Chen C."/>
            <person name="Yan M."/>
            <person name="Daum C."/>
            <person name="Ng V."/>
            <person name="Clum A."/>
            <person name="Steindorff A."/>
            <person name="Ohm R.A."/>
            <person name="Martin F."/>
            <person name="Silar P."/>
            <person name="Natvig D.O."/>
            <person name="Lalanne C."/>
            <person name="Gautier V."/>
            <person name="Ament-Velasquez S.L."/>
            <person name="Kruys A."/>
            <person name="Hutchinson M.I."/>
            <person name="Powell A.J."/>
            <person name="Barry K."/>
            <person name="Miller A.N."/>
            <person name="Grigoriev I.V."/>
            <person name="Debuchy R."/>
            <person name="Gladieux P."/>
            <person name="Hiltunen Thoren M."/>
            <person name="Johannesson H."/>
        </authorList>
    </citation>
    <scope>NUCLEOTIDE SEQUENCE</scope>
    <source>
        <strain evidence="9">CBS 990.96</strain>
    </source>
</reference>
<name>A0AAN7BXD9_9PEZI</name>
<dbReference type="SUPFAM" id="SSF54197">
    <property type="entry name" value="HIT-like"/>
    <property type="match status" value="1"/>
</dbReference>
<dbReference type="GO" id="GO:0047710">
    <property type="term" value="F:bis(5'-adenosyl)-triphosphatase activity"/>
    <property type="evidence" value="ECO:0007669"/>
    <property type="project" value="UniProtKB-UniRule"/>
</dbReference>
<keyword evidence="1 7" id="KW-0547">Nucleotide-binding</keyword>
<feature type="active site" description="Tele-AMP-histidine intermediate" evidence="3">
    <location>
        <position position="113"/>
    </location>
</feature>
<feature type="binding site" evidence="4">
    <location>
        <position position="100"/>
    </location>
    <ligand>
        <name>substrate</name>
    </ligand>
</feature>
<accession>A0AAN7BXD9</accession>
<evidence type="ECO:0000256" key="5">
    <source>
        <dbReference type="PIRSR" id="PIRSR639383-3"/>
    </source>
</evidence>
<reference evidence="9" key="2">
    <citation type="submission" date="2023-05" db="EMBL/GenBank/DDBJ databases">
        <authorList>
            <consortium name="Lawrence Berkeley National Laboratory"/>
            <person name="Steindorff A."/>
            <person name="Hensen N."/>
            <person name="Bonometti L."/>
            <person name="Westerberg I."/>
            <person name="Brannstrom I.O."/>
            <person name="Guillou S."/>
            <person name="Cros-Aarteil S."/>
            <person name="Calhoun S."/>
            <person name="Haridas S."/>
            <person name="Kuo A."/>
            <person name="Mondo S."/>
            <person name="Pangilinan J."/>
            <person name="Riley R."/>
            <person name="Labutti K."/>
            <person name="Andreopoulos B."/>
            <person name="Lipzen A."/>
            <person name="Chen C."/>
            <person name="Yanf M."/>
            <person name="Daum C."/>
            <person name="Ng V."/>
            <person name="Clum A."/>
            <person name="Ohm R."/>
            <person name="Martin F."/>
            <person name="Silar P."/>
            <person name="Natvig D."/>
            <person name="Lalanne C."/>
            <person name="Gautier V."/>
            <person name="Ament-Velasquez S.L."/>
            <person name="Kruys A."/>
            <person name="Hutchinson M.I."/>
            <person name="Powell A.J."/>
            <person name="Barry K."/>
            <person name="Miller A.N."/>
            <person name="Grigoriev I.V."/>
            <person name="Debuchy R."/>
            <person name="Gladieux P."/>
            <person name="Thoren M.H."/>
            <person name="Johannesson H."/>
        </authorList>
    </citation>
    <scope>NUCLEOTIDE SEQUENCE</scope>
    <source>
        <strain evidence="9">CBS 990.96</strain>
    </source>
</reference>
<evidence type="ECO:0000256" key="7">
    <source>
        <dbReference type="RuleBase" id="RU366076"/>
    </source>
</evidence>
<evidence type="ECO:0000256" key="6">
    <source>
        <dbReference type="PROSITE-ProRule" id="PRU00464"/>
    </source>
</evidence>
<evidence type="ECO:0000259" key="8">
    <source>
        <dbReference type="PROSITE" id="PS51084"/>
    </source>
</evidence>
<dbReference type="PANTHER" id="PTHR46243:SF1">
    <property type="entry name" value="BIS(5'-ADENOSYL)-TRIPHOSPHATASE"/>
    <property type="match status" value="1"/>
</dbReference>
<dbReference type="PROSITE" id="PS51084">
    <property type="entry name" value="HIT_2"/>
    <property type="match status" value="1"/>
</dbReference>
<evidence type="ECO:0000256" key="4">
    <source>
        <dbReference type="PIRSR" id="PIRSR639383-2"/>
    </source>
</evidence>
<evidence type="ECO:0000256" key="1">
    <source>
        <dbReference type="ARBA" id="ARBA00022741"/>
    </source>
</evidence>
<feature type="binding site" evidence="4">
    <location>
        <position position="115"/>
    </location>
    <ligand>
        <name>substrate</name>
    </ligand>
</feature>
<comment type="cofactor">
    <cofactor evidence="7">
        <name>Mn(2+)</name>
        <dbReference type="ChEBI" id="CHEBI:29035"/>
    </cofactor>
</comment>
<gene>
    <name evidence="9" type="ORF">QBC38DRAFT_354971</name>
</gene>
<dbReference type="InterPro" id="IPR051884">
    <property type="entry name" value="Bis(5'-adenosyl)-TPase_reg"/>
</dbReference>
<dbReference type="InterPro" id="IPR019808">
    <property type="entry name" value="Histidine_triad_CS"/>
</dbReference>
<dbReference type="FunFam" id="3.30.428.10:FF:000011">
    <property type="entry name" value="Fragile histidine triad"/>
    <property type="match status" value="1"/>
</dbReference>
<evidence type="ECO:0000256" key="2">
    <source>
        <dbReference type="ARBA" id="ARBA00022801"/>
    </source>
</evidence>
<dbReference type="Proteomes" id="UP001301958">
    <property type="component" value="Unassembled WGS sequence"/>
</dbReference>
<feature type="domain" description="HIT" evidence="8">
    <location>
        <begin position="15"/>
        <end position="126"/>
    </location>
</feature>
<comment type="catalytic activity">
    <reaction evidence="7">
        <text>P(1),P(3)-bis(5'-adenosyl) triphosphate + H2O = AMP + ADP + 2 H(+)</text>
        <dbReference type="Rhea" id="RHEA:13893"/>
        <dbReference type="ChEBI" id="CHEBI:15377"/>
        <dbReference type="ChEBI" id="CHEBI:15378"/>
        <dbReference type="ChEBI" id="CHEBI:58529"/>
        <dbReference type="ChEBI" id="CHEBI:456215"/>
        <dbReference type="ChEBI" id="CHEBI:456216"/>
        <dbReference type="EC" id="3.6.1.29"/>
    </reaction>
</comment>
<feature type="binding site" evidence="4">
    <location>
        <position position="40"/>
    </location>
    <ligand>
        <name>substrate</name>
    </ligand>
</feature>
<feature type="site" description="Important for induction of apoptosis" evidence="5">
    <location>
        <position position="137"/>
    </location>
</feature>
<dbReference type="CDD" id="cd01275">
    <property type="entry name" value="FHIT"/>
    <property type="match status" value="1"/>
</dbReference>
<keyword evidence="10" id="KW-1185">Reference proteome</keyword>